<dbReference type="SUPFAM" id="SSF53335">
    <property type="entry name" value="S-adenosyl-L-methionine-dependent methyltransferases"/>
    <property type="match status" value="1"/>
</dbReference>
<dbReference type="PANTHER" id="PTHR43591">
    <property type="entry name" value="METHYLTRANSFERASE"/>
    <property type="match status" value="1"/>
</dbReference>
<dbReference type="Pfam" id="PF13489">
    <property type="entry name" value="Methyltransf_23"/>
    <property type="match status" value="1"/>
</dbReference>
<dbReference type="PANTHER" id="PTHR43591:SF105">
    <property type="entry name" value="METHYLTRANSFERASE DOMAIN-CONTAINING PROTEIN-RELATED"/>
    <property type="match status" value="1"/>
</dbReference>
<dbReference type="InterPro" id="IPR029063">
    <property type="entry name" value="SAM-dependent_MTases_sf"/>
</dbReference>
<dbReference type="AlphaFoldDB" id="A0A7D8Z4I7"/>
<evidence type="ECO:0000313" key="2">
    <source>
        <dbReference type="EMBL" id="TVY58988.1"/>
    </source>
</evidence>
<evidence type="ECO:0000313" key="3">
    <source>
        <dbReference type="Proteomes" id="UP000481288"/>
    </source>
</evidence>
<dbReference type="OrthoDB" id="2013972at2759"/>
<dbReference type="CDD" id="cd02440">
    <property type="entry name" value="AdoMet_MTases"/>
    <property type="match status" value="1"/>
</dbReference>
<dbReference type="Proteomes" id="UP000481288">
    <property type="component" value="Unassembled WGS sequence"/>
</dbReference>
<dbReference type="GO" id="GO:0008168">
    <property type="term" value="F:methyltransferase activity"/>
    <property type="evidence" value="ECO:0007669"/>
    <property type="project" value="TreeGrafter"/>
</dbReference>
<name>A0A7D8Z4I7_9HELO</name>
<feature type="compositionally biased region" description="Polar residues" evidence="1">
    <location>
        <begin position="375"/>
        <end position="388"/>
    </location>
</feature>
<organism evidence="2 3">
    <name type="scientific">Lachnellula cervina</name>
    <dbReference type="NCBI Taxonomy" id="1316786"/>
    <lineage>
        <taxon>Eukaryota</taxon>
        <taxon>Fungi</taxon>
        <taxon>Dikarya</taxon>
        <taxon>Ascomycota</taxon>
        <taxon>Pezizomycotina</taxon>
        <taxon>Leotiomycetes</taxon>
        <taxon>Helotiales</taxon>
        <taxon>Lachnaceae</taxon>
        <taxon>Lachnellula</taxon>
    </lineage>
</organism>
<feature type="region of interest" description="Disordered" evidence="1">
    <location>
        <begin position="364"/>
        <end position="388"/>
    </location>
</feature>
<protein>
    <submittedName>
        <fullName evidence="2">Secondary metabolism regulator LAE1</fullName>
    </submittedName>
</protein>
<gene>
    <name evidence="2" type="primary">LAE1_9</name>
    <name evidence="2" type="ORF">LCER1_G000279</name>
</gene>
<evidence type="ECO:0000256" key="1">
    <source>
        <dbReference type="SAM" id="MobiDB-lite"/>
    </source>
</evidence>
<sequence length="388" mass="43997">MIGDRHREYLLEEDSLPGDIALTIDDDVPMEAAREEYESNYERPFLDSASRTLFHTPRDDSDTLNSTRSLYDSDISYTTLYHRRYCKDYYMPNDEEEQTRTQILHSVFLFMLDQKLTTVPLDNPQKILDIGTGTGEWAMAMGDEYPDAEIIGTDIAKIQPTAAPLNVFFEIDDAEEEGGWMWDDDEFDFIHCRSMQGAFKDWKHIYTEAFQHLKPGGWIEIIDFDDHQALLSYFKDHPVVVEWLHTVLEASILSGRPRTALHLEPERLTELGFVDAKTTKKIIPIGIWPDDPLAHQIGKQFLVTQLSGIEAVSLRLLVETMGWQLEDAVKLVEAAVNATRLVALDSENSRGIGFKVKILVGRKPGGTDTDSSSTKTVTNMNDETVSGT</sequence>
<comment type="caution">
    <text evidence="2">The sequence shown here is derived from an EMBL/GenBank/DDBJ whole genome shotgun (WGS) entry which is preliminary data.</text>
</comment>
<proteinExistence type="predicted"/>
<reference evidence="2 3" key="1">
    <citation type="submission" date="2018-05" db="EMBL/GenBank/DDBJ databases">
        <title>Whole genome sequencing for identification of molecular markers to develop diagnostic detection tools for the regulated plant pathogen Lachnellula willkommii.</title>
        <authorList>
            <person name="Giroux E."/>
            <person name="Bilodeau G."/>
        </authorList>
    </citation>
    <scope>NUCLEOTIDE SEQUENCE [LARGE SCALE GENOMIC DNA]</scope>
    <source>
        <strain evidence="2 3">CBS 625.97</strain>
    </source>
</reference>
<accession>A0A7D8Z4I7</accession>
<dbReference type="EMBL" id="QGMG01000017">
    <property type="protein sequence ID" value="TVY58988.1"/>
    <property type="molecule type" value="Genomic_DNA"/>
</dbReference>
<dbReference type="Gene3D" id="3.40.50.150">
    <property type="entry name" value="Vaccinia Virus protein VP39"/>
    <property type="match status" value="1"/>
</dbReference>
<keyword evidence="3" id="KW-1185">Reference proteome</keyword>